<evidence type="ECO:0000259" key="1">
    <source>
        <dbReference type="Pfam" id="PF04248"/>
    </source>
</evidence>
<dbReference type="PANTHER" id="PTHR34310:SF8">
    <property type="entry name" value="CONSERVED PROTEIN"/>
    <property type="match status" value="1"/>
</dbReference>
<evidence type="ECO:0000313" key="2">
    <source>
        <dbReference type="EMBL" id="MCV7170726.1"/>
    </source>
</evidence>
<dbReference type="PANTHER" id="PTHR34310">
    <property type="entry name" value="DUF427 DOMAIN PROTEIN (AFU_ORTHOLOGUE AFUA_3G02220)"/>
    <property type="match status" value="1"/>
</dbReference>
<reference evidence="2" key="2">
    <citation type="journal article" date="2022" name="BMC Genomics">
        <title>Comparative genome analysis of mycobacteria focusing on tRNA and non-coding RNA.</title>
        <authorList>
            <person name="Behra P.R.K."/>
            <person name="Pettersson B.M.F."/>
            <person name="Ramesh M."/>
            <person name="Das S."/>
            <person name="Dasgupta S."/>
            <person name="Kirsebom L.A."/>
        </authorList>
    </citation>
    <scope>NUCLEOTIDE SEQUENCE</scope>
    <source>
        <strain evidence="2">DSM 44615</strain>
    </source>
</reference>
<dbReference type="Proteomes" id="UP001140293">
    <property type="component" value="Unassembled WGS sequence"/>
</dbReference>
<protein>
    <submittedName>
        <fullName evidence="2">DUF427 domain-containing protein</fullName>
    </submittedName>
</protein>
<proteinExistence type="predicted"/>
<dbReference type="RefSeq" id="WP_264012913.1">
    <property type="nucleotide sequence ID" value="NZ_JACKSJ010000096.1"/>
</dbReference>
<dbReference type="Pfam" id="PF04248">
    <property type="entry name" value="NTP_transf_9"/>
    <property type="match status" value="1"/>
</dbReference>
<organism evidence="2 3">
    <name type="scientific">[Mycobacterium] manitobense</name>
    <dbReference type="NCBI Taxonomy" id="190147"/>
    <lineage>
        <taxon>Bacteria</taxon>
        <taxon>Bacillati</taxon>
        <taxon>Actinomycetota</taxon>
        <taxon>Actinomycetes</taxon>
        <taxon>Mycobacteriales</taxon>
        <taxon>Mycobacteriaceae</taxon>
        <taxon>Mycolicibacterium</taxon>
    </lineage>
</organism>
<accession>A0A9X2YNV7</accession>
<dbReference type="AlphaFoldDB" id="A0A9X2YNV7"/>
<dbReference type="EMBL" id="JACKSJ010000096">
    <property type="protein sequence ID" value="MCV7170726.1"/>
    <property type="molecule type" value="Genomic_DNA"/>
</dbReference>
<dbReference type="InterPro" id="IPR038694">
    <property type="entry name" value="DUF427_sf"/>
</dbReference>
<comment type="caution">
    <text evidence="2">The sequence shown here is derived from an EMBL/GenBank/DDBJ whole genome shotgun (WGS) entry which is preliminary data.</text>
</comment>
<dbReference type="Gene3D" id="2.170.150.40">
    <property type="entry name" value="Domain of unknown function (DUF427)"/>
    <property type="match status" value="2"/>
</dbReference>
<name>A0A9X2YNV7_9MYCO</name>
<feature type="domain" description="DUF427" evidence="1">
    <location>
        <begin position="123"/>
        <end position="213"/>
    </location>
</feature>
<keyword evidence="3" id="KW-1185">Reference proteome</keyword>
<gene>
    <name evidence="2" type="ORF">H7I41_12460</name>
</gene>
<sequence>MSLVTGRGPLSADPAGWFHPPVSPGTVFVEPHPRRIQAVAQGKTVIDTEAALLVHRGGLPLSYAFPEAVVNALPHHPVDEAPGYVHVPWGAVDRWIEEGRELVHYPPNPYHRVDCRPGRRGLRVSVAGTVLVDTVDTVAVFETALAPVLYVHPDRVRTDLLRRSDTTSYCNYKGWATYWSAVTADGDVVADVAWSYPDPPPECLPIADHLSFDGSRAEMLAELPETGTGCGC</sequence>
<reference evidence="2" key="1">
    <citation type="submission" date="2020-07" db="EMBL/GenBank/DDBJ databases">
        <authorList>
            <person name="Pettersson B.M.F."/>
            <person name="Behra P.R.K."/>
            <person name="Ramesh M."/>
            <person name="Das S."/>
            <person name="Dasgupta S."/>
            <person name="Kirsebom L.A."/>
        </authorList>
    </citation>
    <scope>NUCLEOTIDE SEQUENCE</scope>
    <source>
        <strain evidence="2">DSM 44615</strain>
    </source>
</reference>
<evidence type="ECO:0000313" key="3">
    <source>
        <dbReference type="Proteomes" id="UP001140293"/>
    </source>
</evidence>
<dbReference type="InterPro" id="IPR007361">
    <property type="entry name" value="DUF427"/>
</dbReference>